<evidence type="ECO:0000256" key="4">
    <source>
        <dbReference type="ARBA" id="ARBA00022729"/>
    </source>
</evidence>
<proteinExistence type="predicted"/>
<dbReference type="InterPro" id="IPR013210">
    <property type="entry name" value="LRR_N_plant-typ"/>
</dbReference>
<evidence type="ECO:0000256" key="8">
    <source>
        <dbReference type="ARBA" id="ARBA00022989"/>
    </source>
</evidence>
<dbReference type="FunFam" id="3.80.10.10:FF:000234">
    <property type="entry name" value="Probable inactive receptor kinase RLK902"/>
    <property type="match status" value="1"/>
</dbReference>
<dbReference type="GO" id="GO:0005524">
    <property type="term" value="F:ATP binding"/>
    <property type="evidence" value="ECO:0007669"/>
    <property type="project" value="UniProtKB-KW"/>
</dbReference>
<comment type="caution">
    <text evidence="12">The sequence shown here is derived from an EMBL/GenBank/DDBJ whole genome shotgun (WGS) entry which is preliminary data.</text>
</comment>
<keyword evidence="3" id="KW-0812">Transmembrane</keyword>
<dbReference type="Pfam" id="PF08263">
    <property type="entry name" value="LRRNT_2"/>
    <property type="match status" value="1"/>
</dbReference>
<evidence type="ECO:0000256" key="9">
    <source>
        <dbReference type="ARBA" id="ARBA00023136"/>
    </source>
</evidence>
<feature type="chain" id="PRO_5029464095" description="Leucine-rich repeat-containing N-terminal plant-type domain-containing protein" evidence="10">
    <location>
        <begin position="31"/>
        <end position="237"/>
    </location>
</feature>
<keyword evidence="4 10" id="KW-0732">Signal</keyword>
<keyword evidence="8" id="KW-1133">Transmembrane helix</keyword>
<keyword evidence="7" id="KW-0067">ATP-binding</keyword>
<keyword evidence="9" id="KW-0472">Membrane</keyword>
<keyword evidence="5" id="KW-0677">Repeat</keyword>
<reference evidence="13" key="1">
    <citation type="journal article" date="2020" name="Nat. Commun.">
        <title>Genome assembly of wild tea tree DASZ reveals pedigree and selection history of tea varieties.</title>
        <authorList>
            <person name="Zhang W."/>
            <person name="Zhang Y."/>
            <person name="Qiu H."/>
            <person name="Guo Y."/>
            <person name="Wan H."/>
            <person name="Zhang X."/>
            <person name="Scossa F."/>
            <person name="Alseekh S."/>
            <person name="Zhang Q."/>
            <person name="Wang P."/>
            <person name="Xu L."/>
            <person name="Schmidt M.H."/>
            <person name="Jia X."/>
            <person name="Li D."/>
            <person name="Zhu A."/>
            <person name="Guo F."/>
            <person name="Chen W."/>
            <person name="Ni D."/>
            <person name="Usadel B."/>
            <person name="Fernie A.R."/>
            <person name="Wen W."/>
        </authorList>
    </citation>
    <scope>NUCLEOTIDE SEQUENCE [LARGE SCALE GENOMIC DNA]</scope>
    <source>
        <strain evidence="13">cv. G240</strain>
    </source>
</reference>
<dbReference type="PANTHER" id="PTHR48060">
    <property type="entry name" value="DNA DAMAGE-REPAIR/TOLERATION PROTEIN DRT100"/>
    <property type="match status" value="1"/>
</dbReference>
<comment type="subcellular location">
    <subcellularLocation>
        <location evidence="1">Membrane</location>
    </subcellularLocation>
</comment>
<reference evidence="12 13" key="2">
    <citation type="submission" date="2020-07" db="EMBL/GenBank/DDBJ databases">
        <title>Genome assembly of wild tea tree DASZ reveals pedigree and selection history of tea varieties.</title>
        <authorList>
            <person name="Zhang W."/>
        </authorList>
    </citation>
    <scope>NUCLEOTIDE SEQUENCE [LARGE SCALE GENOMIC DNA]</scope>
    <source>
        <strain evidence="13">cv. G240</strain>
        <tissue evidence="12">Leaf</tissue>
    </source>
</reference>
<evidence type="ECO:0000256" key="1">
    <source>
        <dbReference type="ARBA" id="ARBA00004370"/>
    </source>
</evidence>
<dbReference type="GO" id="GO:0016020">
    <property type="term" value="C:membrane"/>
    <property type="evidence" value="ECO:0007669"/>
    <property type="project" value="UniProtKB-SubCell"/>
</dbReference>
<evidence type="ECO:0000256" key="5">
    <source>
        <dbReference type="ARBA" id="ARBA00022737"/>
    </source>
</evidence>
<dbReference type="InterPro" id="IPR032675">
    <property type="entry name" value="LRR_dom_sf"/>
</dbReference>
<name>A0A7J7HE44_CAMSI</name>
<dbReference type="AlphaFoldDB" id="A0A7J7HE44"/>
<accession>A0A7J7HE44</accession>
<evidence type="ECO:0000259" key="11">
    <source>
        <dbReference type="Pfam" id="PF08263"/>
    </source>
</evidence>
<protein>
    <recommendedName>
        <fullName evidence="11">Leucine-rich repeat-containing N-terminal plant-type domain-containing protein</fullName>
    </recommendedName>
</protein>
<keyword evidence="13" id="KW-1185">Reference proteome</keyword>
<sequence>MSAEPIFRENPSRKILFLLSFLSLISLSKTNDLQSLLKFKTSLLNSNTNVFNTWTPNQNSICNFTGITCNSNQTVKEINLSQQNLSVTLPLDAICSLQSIEKLSLGSNSLYGIVTEELSNCTKLQYLDLGMNSYTGKFPDLSSLTQLKFLNLNHSGFSGQFPWKSLENLTSIEFLSLGDNPFDWSPFPLEILNLHKLYRVYLTNSSLEGEIPEELETSLCFKILSFPITNFPGKSQR</sequence>
<evidence type="ECO:0000256" key="10">
    <source>
        <dbReference type="SAM" id="SignalP"/>
    </source>
</evidence>
<dbReference type="PANTHER" id="PTHR48060:SF22">
    <property type="entry name" value="INACTIVE LRR RECEPTOR-LIKE SERINE_THREONINE-PROTEIN KINASE BIR2"/>
    <property type="match status" value="1"/>
</dbReference>
<dbReference type="Proteomes" id="UP000593564">
    <property type="component" value="Unassembled WGS sequence"/>
</dbReference>
<dbReference type="Gene3D" id="3.80.10.10">
    <property type="entry name" value="Ribonuclease Inhibitor"/>
    <property type="match status" value="2"/>
</dbReference>
<dbReference type="InterPro" id="IPR053211">
    <property type="entry name" value="DNA_repair-toleration"/>
</dbReference>
<evidence type="ECO:0000256" key="2">
    <source>
        <dbReference type="ARBA" id="ARBA00022614"/>
    </source>
</evidence>
<evidence type="ECO:0000256" key="3">
    <source>
        <dbReference type="ARBA" id="ARBA00022692"/>
    </source>
</evidence>
<feature type="signal peptide" evidence="10">
    <location>
        <begin position="1"/>
        <end position="30"/>
    </location>
</feature>
<evidence type="ECO:0000313" key="13">
    <source>
        <dbReference type="Proteomes" id="UP000593564"/>
    </source>
</evidence>
<organism evidence="12 13">
    <name type="scientific">Camellia sinensis</name>
    <name type="common">Tea plant</name>
    <name type="synonym">Thea sinensis</name>
    <dbReference type="NCBI Taxonomy" id="4442"/>
    <lineage>
        <taxon>Eukaryota</taxon>
        <taxon>Viridiplantae</taxon>
        <taxon>Streptophyta</taxon>
        <taxon>Embryophyta</taxon>
        <taxon>Tracheophyta</taxon>
        <taxon>Spermatophyta</taxon>
        <taxon>Magnoliopsida</taxon>
        <taxon>eudicotyledons</taxon>
        <taxon>Gunneridae</taxon>
        <taxon>Pentapetalae</taxon>
        <taxon>asterids</taxon>
        <taxon>Ericales</taxon>
        <taxon>Theaceae</taxon>
        <taxon>Camellia</taxon>
    </lineage>
</organism>
<evidence type="ECO:0000313" key="12">
    <source>
        <dbReference type="EMBL" id="KAF5951173.1"/>
    </source>
</evidence>
<dbReference type="SUPFAM" id="SSF52058">
    <property type="entry name" value="L domain-like"/>
    <property type="match status" value="1"/>
</dbReference>
<evidence type="ECO:0000256" key="7">
    <source>
        <dbReference type="ARBA" id="ARBA00022840"/>
    </source>
</evidence>
<feature type="domain" description="Leucine-rich repeat-containing N-terminal plant-type" evidence="11">
    <location>
        <begin position="31"/>
        <end position="70"/>
    </location>
</feature>
<evidence type="ECO:0000256" key="6">
    <source>
        <dbReference type="ARBA" id="ARBA00022741"/>
    </source>
</evidence>
<gene>
    <name evidence="12" type="ORF">HYC85_009117</name>
</gene>
<dbReference type="EMBL" id="JACBKZ010000004">
    <property type="protein sequence ID" value="KAF5951173.1"/>
    <property type="molecule type" value="Genomic_DNA"/>
</dbReference>
<keyword evidence="2" id="KW-0433">Leucine-rich repeat</keyword>
<keyword evidence="6" id="KW-0547">Nucleotide-binding</keyword>